<evidence type="ECO:0000313" key="3">
    <source>
        <dbReference type="Proteomes" id="UP000008983"/>
    </source>
</evidence>
<protein>
    <recommendedName>
        <fullName evidence="4">Transmembrane protein</fullName>
    </recommendedName>
</protein>
<gene>
    <name evidence="2" type="ORF">IMG5_082400</name>
</gene>
<dbReference type="RefSeq" id="XP_004036440.1">
    <property type="nucleotide sequence ID" value="XM_004036392.1"/>
</dbReference>
<evidence type="ECO:0000256" key="1">
    <source>
        <dbReference type="SAM" id="Phobius"/>
    </source>
</evidence>
<organism evidence="2 3">
    <name type="scientific">Ichthyophthirius multifiliis</name>
    <name type="common">White spot disease agent</name>
    <name type="synonym">Ich</name>
    <dbReference type="NCBI Taxonomy" id="5932"/>
    <lineage>
        <taxon>Eukaryota</taxon>
        <taxon>Sar</taxon>
        <taxon>Alveolata</taxon>
        <taxon>Ciliophora</taxon>
        <taxon>Intramacronucleata</taxon>
        <taxon>Oligohymenophorea</taxon>
        <taxon>Hymenostomatida</taxon>
        <taxon>Ophryoglenina</taxon>
        <taxon>Ichthyophthirius</taxon>
    </lineage>
</organism>
<keyword evidence="1" id="KW-1133">Transmembrane helix</keyword>
<dbReference type="GeneID" id="14908617"/>
<feature type="transmembrane region" description="Helical" evidence="1">
    <location>
        <begin position="7"/>
        <end position="26"/>
    </location>
</feature>
<feature type="transmembrane region" description="Helical" evidence="1">
    <location>
        <begin position="77"/>
        <end position="101"/>
    </location>
</feature>
<proteinExistence type="predicted"/>
<dbReference type="EMBL" id="GL983669">
    <property type="protein sequence ID" value="EGR32454.1"/>
    <property type="molecule type" value="Genomic_DNA"/>
</dbReference>
<evidence type="ECO:0008006" key="4">
    <source>
        <dbReference type="Google" id="ProtNLM"/>
    </source>
</evidence>
<dbReference type="AlphaFoldDB" id="G0QQP8"/>
<evidence type="ECO:0000313" key="2">
    <source>
        <dbReference type="EMBL" id="EGR32454.1"/>
    </source>
</evidence>
<feature type="transmembrane region" description="Helical" evidence="1">
    <location>
        <begin position="38"/>
        <end position="56"/>
    </location>
</feature>
<accession>G0QQP8</accession>
<keyword evidence="3" id="KW-1185">Reference proteome</keyword>
<keyword evidence="1" id="KW-0472">Membrane</keyword>
<dbReference type="InParanoid" id="G0QQP8"/>
<dbReference type="Proteomes" id="UP000008983">
    <property type="component" value="Unassembled WGS sequence"/>
</dbReference>
<name>G0QQP8_ICHMU</name>
<sequence length="210" mass="24498">MVIILNILVLILNVQNLLLFHQKIILKILMLVVIQSNVLPIILKLLQLLLIYNINYYSVQNKIKEKKLKSWKDNQNLVTLLVLIIIENFVIIHLNVLIIALEKVFAYLDNVDANQGGQELIVILVQKIALIILQKKIQNNVFNIVLQINFKILIKYVEISVLKVFTMIQIIYVQNVIISVYHVLALQRINVQNAVFVIFRRRKLCIIMQQ</sequence>
<reference evidence="2 3" key="1">
    <citation type="submission" date="2011-07" db="EMBL/GenBank/DDBJ databases">
        <authorList>
            <person name="Coyne R."/>
            <person name="Brami D."/>
            <person name="Johnson J."/>
            <person name="Hostetler J."/>
            <person name="Hannick L."/>
            <person name="Clark T."/>
            <person name="Cassidy-Hanley D."/>
            <person name="Inman J."/>
        </authorList>
    </citation>
    <scope>NUCLEOTIDE SEQUENCE [LARGE SCALE GENOMIC DNA]</scope>
    <source>
        <strain evidence="2 3">G5</strain>
    </source>
</reference>
<keyword evidence="1" id="KW-0812">Transmembrane</keyword>